<evidence type="ECO:0000256" key="1">
    <source>
        <dbReference type="ARBA" id="ARBA00022741"/>
    </source>
</evidence>
<feature type="binding site" evidence="5">
    <location>
        <begin position="31"/>
        <end position="38"/>
    </location>
    <ligand>
        <name>ATP</name>
        <dbReference type="ChEBI" id="CHEBI:30616"/>
    </ligand>
</feature>
<evidence type="ECO:0000259" key="6">
    <source>
        <dbReference type="PROSITE" id="PS51198"/>
    </source>
</evidence>
<dbReference type="InterPro" id="IPR027417">
    <property type="entry name" value="P-loop_NTPase"/>
</dbReference>
<accession>A0ABS5LLC4</accession>
<feature type="non-terminal residue" evidence="7">
    <location>
        <position position="104"/>
    </location>
</feature>
<organism evidence="7 8">
    <name type="scientific">'Santalum album' aster yellows phytoplasma</name>
    <dbReference type="NCBI Taxonomy" id="2831467"/>
    <lineage>
        <taxon>Bacteria</taxon>
        <taxon>Bacillati</taxon>
        <taxon>Mycoplasmatota</taxon>
        <taxon>Mollicutes</taxon>
        <taxon>Acholeplasmatales</taxon>
        <taxon>Acholeplasmataceae</taxon>
        <taxon>Candidatus Phytoplasma</taxon>
        <taxon>16SrI (Aster yellows group)</taxon>
    </lineage>
</organism>
<keyword evidence="2 5" id="KW-0378">Hydrolase</keyword>
<dbReference type="CDD" id="cd17932">
    <property type="entry name" value="DEXQc_UvrD"/>
    <property type="match status" value="1"/>
</dbReference>
<reference evidence="7" key="1">
    <citation type="submission" date="2021-04" db="EMBL/GenBank/DDBJ databases">
        <title>Sandalwood Spike Disease Phytoplasma.</title>
        <authorList>
            <person name="Tiwarekar B."/>
            <person name="Kirdat K."/>
            <person name="Sundarraj R."/>
            <person name="Yadav A."/>
        </authorList>
    </citation>
    <scope>NUCLEOTIDE SEQUENCE [LARGE SCALE GENOMIC DNA]</scope>
    <source>
        <strain evidence="7">SW86</strain>
    </source>
</reference>
<dbReference type="InterPro" id="IPR014016">
    <property type="entry name" value="UvrD-like_ATP-bd"/>
</dbReference>
<dbReference type="PROSITE" id="PS51198">
    <property type="entry name" value="UVRD_HELICASE_ATP_BIND"/>
    <property type="match status" value="1"/>
</dbReference>
<evidence type="ECO:0000313" key="7">
    <source>
        <dbReference type="EMBL" id="MBS2994187.1"/>
    </source>
</evidence>
<dbReference type="InterPro" id="IPR000212">
    <property type="entry name" value="DNA_helicase_UvrD/REP"/>
</dbReference>
<gene>
    <name evidence="7" type="ORF">KE631_02430</name>
</gene>
<sequence length="104" mass="11504">MFYNKTNFLEKLNKPQLAAVTSNAKSFYLAAGAGTGKTTTLTAKIAYLIEQKNLPSNQILTLTFTNKAAKQMQEKLAKMIGQEKTKGITICTFHSLGNQILKKF</sequence>
<protein>
    <submittedName>
        <fullName evidence="7">UvrD-helicase domain-containing protein</fullName>
    </submittedName>
</protein>
<evidence type="ECO:0000256" key="4">
    <source>
        <dbReference type="ARBA" id="ARBA00022840"/>
    </source>
</evidence>
<comment type="caution">
    <text evidence="7">The sequence shown here is derived from an EMBL/GenBank/DDBJ whole genome shotgun (WGS) entry which is preliminary data.</text>
</comment>
<dbReference type="SUPFAM" id="SSF52540">
    <property type="entry name" value="P-loop containing nucleoside triphosphate hydrolases"/>
    <property type="match status" value="1"/>
</dbReference>
<name>A0ABS5LLC4_9MOLU</name>
<keyword evidence="4 5" id="KW-0067">ATP-binding</keyword>
<keyword evidence="8" id="KW-1185">Reference proteome</keyword>
<dbReference type="Pfam" id="PF00580">
    <property type="entry name" value="UvrD-helicase"/>
    <property type="match status" value="1"/>
</dbReference>
<keyword evidence="1 5" id="KW-0547">Nucleotide-binding</keyword>
<dbReference type="Proteomes" id="UP000678347">
    <property type="component" value="Unassembled WGS sequence"/>
</dbReference>
<evidence type="ECO:0000256" key="2">
    <source>
        <dbReference type="ARBA" id="ARBA00022801"/>
    </source>
</evidence>
<dbReference type="Gene3D" id="3.40.50.300">
    <property type="entry name" value="P-loop containing nucleotide triphosphate hydrolases"/>
    <property type="match status" value="1"/>
</dbReference>
<dbReference type="RefSeq" id="WP_212509257.1">
    <property type="nucleotide sequence ID" value="NZ_JAGVSK010000014.1"/>
</dbReference>
<keyword evidence="3 5" id="KW-0347">Helicase</keyword>
<evidence type="ECO:0000256" key="5">
    <source>
        <dbReference type="PROSITE-ProRule" id="PRU00560"/>
    </source>
</evidence>
<feature type="domain" description="UvrD-like helicase ATP-binding" evidence="6">
    <location>
        <begin position="10"/>
        <end position="104"/>
    </location>
</feature>
<dbReference type="EMBL" id="JAGVSK010000014">
    <property type="protein sequence ID" value="MBS2994187.1"/>
    <property type="molecule type" value="Genomic_DNA"/>
</dbReference>
<proteinExistence type="predicted"/>
<evidence type="ECO:0000313" key="8">
    <source>
        <dbReference type="Proteomes" id="UP000678347"/>
    </source>
</evidence>
<evidence type="ECO:0000256" key="3">
    <source>
        <dbReference type="ARBA" id="ARBA00022806"/>
    </source>
</evidence>
<dbReference type="PANTHER" id="PTHR11070">
    <property type="entry name" value="UVRD / RECB / PCRA DNA HELICASE FAMILY MEMBER"/>
    <property type="match status" value="1"/>
</dbReference>